<dbReference type="InterPro" id="IPR037069">
    <property type="entry name" value="AcylCoA_DH/ox_N_sf"/>
</dbReference>
<dbReference type="SUPFAM" id="SSF47203">
    <property type="entry name" value="Acyl-CoA dehydrogenase C-terminal domain-like"/>
    <property type="match status" value="1"/>
</dbReference>
<gene>
    <name evidence="6" type="ORF">GCM10007320_62620</name>
</gene>
<dbReference type="InterPro" id="IPR009100">
    <property type="entry name" value="AcylCoA_DH/oxidase_NM_dom_sf"/>
</dbReference>
<dbReference type="Proteomes" id="UP000626210">
    <property type="component" value="Unassembled WGS sequence"/>
</dbReference>
<dbReference type="Gene3D" id="1.20.140.10">
    <property type="entry name" value="Butyryl-CoA Dehydrogenase, subunit A, domain 3"/>
    <property type="match status" value="1"/>
</dbReference>
<evidence type="ECO:0000259" key="4">
    <source>
        <dbReference type="Pfam" id="PF02771"/>
    </source>
</evidence>
<feature type="domain" description="Acyl-CoA dehydrogenase C-terminal" evidence="5">
    <location>
        <begin position="295"/>
        <end position="408"/>
    </location>
</feature>
<dbReference type="Gene3D" id="1.10.540.10">
    <property type="entry name" value="Acyl-CoA dehydrogenase/oxidase, N-terminal domain"/>
    <property type="match status" value="1"/>
</dbReference>
<organism evidence="6 7">
    <name type="scientific">Pseudorhodoferax aquiterrae</name>
    <dbReference type="NCBI Taxonomy" id="747304"/>
    <lineage>
        <taxon>Bacteria</taxon>
        <taxon>Pseudomonadati</taxon>
        <taxon>Pseudomonadota</taxon>
        <taxon>Betaproteobacteria</taxon>
        <taxon>Burkholderiales</taxon>
        <taxon>Comamonadaceae</taxon>
    </lineage>
</organism>
<name>A0ABQ3GDW6_9BURK</name>
<evidence type="ECO:0000256" key="2">
    <source>
        <dbReference type="ARBA" id="ARBA00023002"/>
    </source>
</evidence>
<evidence type="ECO:0000259" key="5">
    <source>
        <dbReference type="Pfam" id="PF08028"/>
    </source>
</evidence>
<evidence type="ECO:0000313" key="7">
    <source>
        <dbReference type="Proteomes" id="UP000626210"/>
    </source>
</evidence>
<dbReference type="EMBL" id="BMYK01000042">
    <property type="protein sequence ID" value="GHD02963.1"/>
    <property type="molecule type" value="Genomic_DNA"/>
</dbReference>
<dbReference type="PANTHER" id="PTHR43831:SF1">
    <property type="entry name" value="ISOBUTYRYL-COA DEHYDROGENASE, MITOCHONDRIAL"/>
    <property type="match status" value="1"/>
</dbReference>
<dbReference type="Pfam" id="PF02770">
    <property type="entry name" value="Acyl-CoA_dh_M"/>
    <property type="match status" value="1"/>
</dbReference>
<dbReference type="Pfam" id="PF08028">
    <property type="entry name" value="Acyl-CoA_dh_2"/>
    <property type="match status" value="1"/>
</dbReference>
<dbReference type="InterPro" id="IPR013107">
    <property type="entry name" value="Acyl-CoA_DH_C"/>
</dbReference>
<keyword evidence="2" id="KW-0560">Oxidoreductase</keyword>
<evidence type="ECO:0000313" key="6">
    <source>
        <dbReference type="EMBL" id="GHD02963.1"/>
    </source>
</evidence>
<keyword evidence="1" id="KW-0285">Flavoprotein</keyword>
<feature type="domain" description="Acyl-CoA oxidase/dehydrogenase middle" evidence="3">
    <location>
        <begin position="162"/>
        <end position="248"/>
    </location>
</feature>
<dbReference type="Gene3D" id="2.40.110.10">
    <property type="entry name" value="Butyryl-CoA Dehydrogenase, subunit A, domain 2"/>
    <property type="match status" value="1"/>
</dbReference>
<dbReference type="CDD" id="cd00567">
    <property type="entry name" value="ACAD"/>
    <property type="match status" value="1"/>
</dbReference>
<feature type="domain" description="Acyl-CoA dehydrogenase/oxidase N-terminal" evidence="4">
    <location>
        <begin position="49"/>
        <end position="128"/>
    </location>
</feature>
<dbReference type="SUPFAM" id="SSF56645">
    <property type="entry name" value="Acyl-CoA dehydrogenase NM domain-like"/>
    <property type="match status" value="1"/>
</dbReference>
<proteinExistence type="predicted"/>
<dbReference type="PIRSF" id="PIRSF016578">
    <property type="entry name" value="HsaA"/>
    <property type="match status" value="1"/>
</dbReference>
<sequence>MRRASLGGDRAPLASGVPLNAPTMNAPLLYRLPSAPAVPGLHPTVLARLAAQLASGAVALDESGAFPHANFAALHAAGLIALVVPKAWGGAGAGLAEARRVVAALAHAEPATALILTMTYLQHLALAHEGSRWPLALRERVARDAVRDGALVNALRVEPLLGSPSRGGLPDTMARRAGEGWRLSGHKLYCTGIEGLRWLAVWGRTDEDAPRTGVFLVPRDAPGITIVRSWDHLGLRASGSHEAVFDEVPLPLQNAVDLRAPADWAPGAGSPAEQQAQTLHQAWMAVLLGALYDAVARAARDWLLGFLRTRAPGSLGAPLASLPRTHEALGEIEALLRSNRVQLDDAVAAVDCGEPPSVTDSGLLKHAVTAQSIEAVERALKLCGNHGLTRHNPLQRHLRDVLCGRVHAPQSDAVLAAAGRRALGL</sequence>
<dbReference type="PANTHER" id="PTHR43831">
    <property type="entry name" value="ISOBUTYRYL-COA DEHYDROGENASE"/>
    <property type="match status" value="1"/>
</dbReference>
<keyword evidence="7" id="KW-1185">Reference proteome</keyword>
<dbReference type="InterPro" id="IPR013786">
    <property type="entry name" value="AcylCoA_DH/ox_N"/>
</dbReference>
<protein>
    <submittedName>
        <fullName evidence="6">Acyl-CoA dehydrogenase</fullName>
    </submittedName>
</protein>
<dbReference type="InterPro" id="IPR052547">
    <property type="entry name" value="Mito_Isobutyryl-CoADH"/>
</dbReference>
<comment type="caution">
    <text evidence="6">The sequence shown here is derived from an EMBL/GenBank/DDBJ whole genome shotgun (WGS) entry which is preliminary data.</text>
</comment>
<accession>A0ABQ3GDW6</accession>
<reference evidence="7" key="1">
    <citation type="journal article" date="2019" name="Int. J. Syst. Evol. Microbiol.">
        <title>The Global Catalogue of Microorganisms (GCM) 10K type strain sequencing project: providing services to taxonomists for standard genome sequencing and annotation.</title>
        <authorList>
            <consortium name="The Broad Institute Genomics Platform"/>
            <consortium name="The Broad Institute Genome Sequencing Center for Infectious Disease"/>
            <person name="Wu L."/>
            <person name="Ma J."/>
        </authorList>
    </citation>
    <scope>NUCLEOTIDE SEQUENCE [LARGE SCALE GENOMIC DNA]</scope>
    <source>
        <strain evidence="7">KCTC 23314</strain>
    </source>
</reference>
<dbReference type="InterPro" id="IPR006091">
    <property type="entry name" value="Acyl-CoA_Oxase/DH_mid-dom"/>
</dbReference>
<evidence type="ECO:0000259" key="3">
    <source>
        <dbReference type="Pfam" id="PF02770"/>
    </source>
</evidence>
<evidence type="ECO:0000256" key="1">
    <source>
        <dbReference type="ARBA" id="ARBA00022630"/>
    </source>
</evidence>
<dbReference type="InterPro" id="IPR046373">
    <property type="entry name" value="Acyl-CoA_Oxase/DH_mid-dom_sf"/>
</dbReference>
<dbReference type="Pfam" id="PF02771">
    <property type="entry name" value="Acyl-CoA_dh_N"/>
    <property type="match status" value="1"/>
</dbReference>
<dbReference type="InterPro" id="IPR036250">
    <property type="entry name" value="AcylCo_DH-like_C"/>
</dbReference>